<gene>
    <name evidence="2" type="ORF">ACFPFX_36060</name>
</gene>
<feature type="compositionally biased region" description="Basic and acidic residues" evidence="1">
    <location>
        <begin position="17"/>
        <end position="26"/>
    </location>
</feature>
<evidence type="ECO:0000256" key="1">
    <source>
        <dbReference type="SAM" id="MobiDB-lite"/>
    </source>
</evidence>
<evidence type="ECO:0000313" key="3">
    <source>
        <dbReference type="Proteomes" id="UP001595834"/>
    </source>
</evidence>
<comment type="caution">
    <text evidence="2">The sequence shown here is derived from an EMBL/GenBank/DDBJ whole genome shotgun (WGS) entry which is preliminary data.</text>
</comment>
<proteinExistence type="predicted"/>
<accession>A0ABV9UWW3</accession>
<organism evidence="2 3">
    <name type="scientific">Streptomyces mauvecolor</name>
    <dbReference type="NCBI Taxonomy" id="58345"/>
    <lineage>
        <taxon>Bacteria</taxon>
        <taxon>Bacillati</taxon>
        <taxon>Actinomycetota</taxon>
        <taxon>Actinomycetes</taxon>
        <taxon>Kitasatosporales</taxon>
        <taxon>Streptomycetaceae</taxon>
        <taxon>Streptomyces</taxon>
    </lineage>
</organism>
<dbReference type="EMBL" id="JBHSIZ010000054">
    <property type="protein sequence ID" value="MFC4961709.1"/>
    <property type="molecule type" value="Genomic_DNA"/>
</dbReference>
<sequence length="47" mass="5166">MKSLIDKPRSFSPTHAADPRHTEGFRSRTGALRAQQAQDGGLLFKAL</sequence>
<keyword evidence="3" id="KW-1185">Reference proteome</keyword>
<protein>
    <submittedName>
        <fullName evidence="2">Uncharacterized protein</fullName>
    </submittedName>
</protein>
<feature type="region of interest" description="Disordered" evidence="1">
    <location>
        <begin position="1"/>
        <end position="36"/>
    </location>
</feature>
<dbReference type="Proteomes" id="UP001595834">
    <property type="component" value="Unassembled WGS sequence"/>
</dbReference>
<dbReference type="RefSeq" id="WP_344375086.1">
    <property type="nucleotide sequence ID" value="NZ_BAAASQ010000009.1"/>
</dbReference>
<evidence type="ECO:0000313" key="2">
    <source>
        <dbReference type="EMBL" id="MFC4961709.1"/>
    </source>
</evidence>
<name>A0ABV9UWW3_9ACTN</name>
<reference evidence="3" key="1">
    <citation type="journal article" date="2019" name="Int. J. Syst. Evol. Microbiol.">
        <title>The Global Catalogue of Microorganisms (GCM) 10K type strain sequencing project: providing services to taxonomists for standard genome sequencing and annotation.</title>
        <authorList>
            <consortium name="The Broad Institute Genomics Platform"/>
            <consortium name="The Broad Institute Genome Sequencing Center for Infectious Disease"/>
            <person name="Wu L."/>
            <person name="Ma J."/>
        </authorList>
    </citation>
    <scope>NUCLEOTIDE SEQUENCE [LARGE SCALE GENOMIC DNA]</scope>
    <source>
        <strain evidence="3">CCM 7224</strain>
    </source>
</reference>